<dbReference type="InterPro" id="IPR052393">
    <property type="entry name" value="Cadmium-induced_rsp"/>
</dbReference>
<proteinExistence type="predicted"/>
<feature type="region of interest" description="Disordered" evidence="1">
    <location>
        <begin position="115"/>
        <end position="135"/>
    </location>
</feature>
<feature type="domain" description="Glyoxalase/fosfomycin resistance/dioxygenase" evidence="2">
    <location>
        <begin position="28"/>
        <end position="129"/>
    </location>
</feature>
<evidence type="ECO:0000256" key="1">
    <source>
        <dbReference type="SAM" id="MobiDB-lite"/>
    </source>
</evidence>
<feature type="compositionally biased region" description="Polar residues" evidence="1">
    <location>
        <begin position="126"/>
        <end position="135"/>
    </location>
</feature>
<dbReference type="RefSeq" id="WP_146196069.1">
    <property type="nucleotide sequence ID" value="NZ_QGGU01000002.1"/>
</dbReference>
<dbReference type="PANTHER" id="PTHR41294">
    <property type="entry name" value="CADMIUM-INDUCED PROTEIN CADI"/>
    <property type="match status" value="1"/>
</dbReference>
<sequence length="135" mass="15297">MNSIWTKVKPSTVKNDSAVEFPTKTRFHIALNVKDVTELKYFYNNLFGKEPHTERDGYIKYDLEEPPLNISLNRVQHNAKGNGNFGIQAKDSLNIEKIESRLKKEGIKIHKLNNGSGIKVKDPEGNQWSITSANG</sequence>
<keyword evidence="3" id="KW-0223">Dioxygenase</keyword>
<organism evidence="3 4">
    <name type="scientific">Pleionea mediterranea</name>
    <dbReference type="NCBI Taxonomy" id="523701"/>
    <lineage>
        <taxon>Bacteria</taxon>
        <taxon>Pseudomonadati</taxon>
        <taxon>Pseudomonadota</taxon>
        <taxon>Gammaproteobacteria</taxon>
        <taxon>Oceanospirillales</taxon>
        <taxon>Pleioneaceae</taxon>
        <taxon>Pleionea</taxon>
    </lineage>
</organism>
<dbReference type="EMBL" id="QGGU01000002">
    <property type="protein sequence ID" value="PWK53873.1"/>
    <property type="molecule type" value="Genomic_DNA"/>
</dbReference>
<evidence type="ECO:0000259" key="2">
    <source>
        <dbReference type="Pfam" id="PF00903"/>
    </source>
</evidence>
<dbReference type="InterPro" id="IPR004360">
    <property type="entry name" value="Glyas_Fos-R_dOase_dom"/>
</dbReference>
<name>A0A316FZP3_9GAMM</name>
<evidence type="ECO:0000313" key="4">
    <source>
        <dbReference type="Proteomes" id="UP000245790"/>
    </source>
</evidence>
<dbReference type="PANTHER" id="PTHR41294:SF1">
    <property type="entry name" value="CADMIUM-INDUCED PROTEIN CADI"/>
    <property type="match status" value="1"/>
</dbReference>
<dbReference type="Proteomes" id="UP000245790">
    <property type="component" value="Unassembled WGS sequence"/>
</dbReference>
<gene>
    <name evidence="3" type="ORF">C8D97_102263</name>
</gene>
<dbReference type="InterPro" id="IPR029068">
    <property type="entry name" value="Glyas_Bleomycin-R_OHBP_Dase"/>
</dbReference>
<dbReference type="Pfam" id="PF00903">
    <property type="entry name" value="Glyoxalase"/>
    <property type="match status" value="1"/>
</dbReference>
<reference evidence="3 4" key="1">
    <citation type="submission" date="2018-05" db="EMBL/GenBank/DDBJ databases">
        <title>Genomic Encyclopedia of Type Strains, Phase IV (KMG-IV): sequencing the most valuable type-strain genomes for metagenomic binning, comparative biology and taxonomic classification.</title>
        <authorList>
            <person name="Goeker M."/>
        </authorList>
    </citation>
    <scope>NUCLEOTIDE SEQUENCE [LARGE SCALE GENOMIC DNA]</scope>
    <source>
        <strain evidence="3 4">DSM 25350</strain>
    </source>
</reference>
<dbReference type="OrthoDB" id="9789608at2"/>
<dbReference type="AlphaFoldDB" id="A0A316FZP3"/>
<dbReference type="Gene3D" id="3.10.180.10">
    <property type="entry name" value="2,3-Dihydroxybiphenyl 1,2-Dioxygenase, domain 1"/>
    <property type="match status" value="1"/>
</dbReference>
<accession>A0A316FZP3</accession>
<dbReference type="SUPFAM" id="SSF54593">
    <property type="entry name" value="Glyoxalase/Bleomycin resistance protein/Dihydroxybiphenyl dioxygenase"/>
    <property type="match status" value="1"/>
</dbReference>
<dbReference type="GO" id="GO:0046686">
    <property type="term" value="P:response to cadmium ion"/>
    <property type="evidence" value="ECO:0007669"/>
    <property type="project" value="TreeGrafter"/>
</dbReference>
<dbReference type="GO" id="GO:0051213">
    <property type="term" value="F:dioxygenase activity"/>
    <property type="evidence" value="ECO:0007669"/>
    <property type="project" value="UniProtKB-KW"/>
</dbReference>
<keyword evidence="3" id="KW-0560">Oxidoreductase</keyword>
<keyword evidence="4" id="KW-1185">Reference proteome</keyword>
<protein>
    <submittedName>
        <fullName evidence="3">Glyoxalase/bleomycin resistance protein/dioxygenase superfamily protein</fullName>
    </submittedName>
</protein>
<evidence type="ECO:0000313" key="3">
    <source>
        <dbReference type="EMBL" id="PWK53873.1"/>
    </source>
</evidence>
<comment type="caution">
    <text evidence="3">The sequence shown here is derived from an EMBL/GenBank/DDBJ whole genome shotgun (WGS) entry which is preliminary data.</text>
</comment>